<feature type="domain" description="Ig-like" evidence="1">
    <location>
        <begin position="374"/>
        <end position="449"/>
    </location>
</feature>
<evidence type="ECO:0000259" key="1">
    <source>
        <dbReference type="Pfam" id="PF19081"/>
    </source>
</evidence>
<dbReference type="EMBL" id="AP031573">
    <property type="protein sequence ID" value="BFM42863.1"/>
    <property type="molecule type" value="Genomic_DNA"/>
</dbReference>
<dbReference type="InterPro" id="IPR044023">
    <property type="entry name" value="Ig_7"/>
</dbReference>
<proteinExistence type="predicted"/>
<reference evidence="2" key="1">
    <citation type="submission" date="2024-05" db="EMBL/GenBank/DDBJ databases">
        <title>Whole-Genome Sequence of CFS9, a Potential Fish Probiotic Isolated from the Body Surface of Silurus asotus.</title>
        <authorList>
            <person name="Kojima M."/>
            <person name="Tobioka K."/>
            <person name="Yokota K."/>
            <person name="Nakatani H."/>
            <person name="Hori K."/>
            <person name="Tamaru Y."/>
            <person name="Okazaki F."/>
        </authorList>
    </citation>
    <scope>NUCLEOTIDE SEQUENCE</scope>
    <source>
        <strain evidence="2">CFS9</strain>
    </source>
</reference>
<dbReference type="NCBIfam" id="TIGR04131">
    <property type="entry name" value="Bac_Flav_CTERM"/>
    <property type="match status" value="1"/>
</dbReference>
<dbReference type="AlphaFoldDB" id="A0AAT9H067"/>
<dbReference type="InterPro" id="IPR026341">
    <property type="entry name" value="T9SS_type_B"/>
</dbReference>
<accession>A0AAT9H067</accession>
<evidence type="ECO:0000313" key="2">
    <source>
        <dbReference type="EMBL" id="BFM42863.1"/>
    </source>
</evidence>
<sequence>MVKMSFYTSINGFHLLKRKTDSTKKVNFVKTIVVFTLIILSSLVNGQCTVQTINADFEYPAFTQGLEFINQNQLPASLLGWRTTATDDIIEFWANGNEGKYAYSGRQFVELNAYQFSGLYQDYDTSTTTYFNYSFAHMGRLGVDKMALKAGPPGGPYTTIMTASTGTAWKLYTGTYQIPKGLNKIRFIFEAISTSTGDPTVGNFLDAVNFTASIAPPSATDQTICNGTTATLTATGIPNATFYWYDATGKNLLYEGPVFTTPVLTTDTSYKLKEKDPVSTCESNFVDVTVKIDNLANPLTLTLTGNGQNEITANASGGKPAYQYSINGGSNGPSNKFTIDKSGTYTATVTDANGCSTTVTKYFEYIPKKDIAIPVAPGTTICYKTTATLTATGVPNATFYWYDATGTNLLYEGSVFTTPVLTADTTYKLKQKDSVSNTESDFLNVEVKISNLTNPLTLTLTEGEQNEIVAIASGGTSKYEYSLNGSLSGQSNRFIITESGLYTVTVTDENGCTASTSKYFEYAIKNDICILNYFTPNGDGINDEWAPGCLGNNKNLTYTIFDRYGRTITTRNYDQKWDGRYNGAELPSGDYWYEIILNAPKDNRRLRGHFTLYR</sequence>
<dbReference type="Pfam" id="PF13585">
    <property type="entry name" value="CHU_C"/>
    <property type="match status" value="1"/>
</dbReference>
<feature type="domain" description="Ig-like" evidence="1">
    <location>
        <begin position="217"/>
        <end position="292"/>
    </location>
</feature>
<dbReference type="Pfam" id="PF19081">
    <property type="entry name" value="Ig_7"/>
    <property type="match status" value="2"/>
</dbReference>
<gene>
    <name evidence="2" type="ORF">CFS9_15040</name>
</gene>
<name>A0AAT9H067_9FLAO</name>
<organism evidence="2">
    <name type="scientific">Flavobacterium sp. CFS9</name>
    <dbReference type="NCBI Taxonomy" id="3143118"/>
    <lineage>
        <taxon>Bacteria</taxon>
        <taxon>Pseudomonadati</taxon>
        <taxon>Bacteroidota</taxon>
        <taxon>Flavobacteriia</taxon>
        <taxon>Flavobacteriales</taxon>
        <taxon>Flavobacteriaceae</taxon>
        <taxon>Flavobacterium</taxon>
    </lineage>
</organism>
<protein>
    <recommendedName>
        <fullName evidence="1">Ig-like domain-containing protein</fullName>
    </recommendedName>
</protein>